<dbReference type="EMBL" id="CAVNYO010000398">
    <property type="protein sequence ID" value="CAK5273648.1"/>
    <property type="molecule type" value="Genomic_DNA"/>
</dbReference>
<gene>
    <name evidence="1" type="ORF">MYCIT1_LOCUS20246</name>
</gene>
<reference evidence="1" key="1">
    <citation type="submission" date="2023-11" db="EMBL/GenBank/DDBJ databases">
        <authorList>
            <person name="De Vega J J."/>
            <person name="De Vega J J."/>
        </authorList>
    </citation>
    <scope>NUCLEOTIDE SEQUENCE</scope>
</reference>
<name>A0AAD2HEW1_9AGAR</name>
<dbReference type="Proteomes" id="UP001295794">
    <property type="component" value="Unassembled WGS sequence"/>
</dbReference>
<dbReference type="AlphaFoldDB" id="A0AAD2HEW1"/>
<protein>
    <submittedName>
        <fullName evidence="1">Uncharacterized protein</fullName>
    </submittedName>
</protein>
<accession>A0AAD2HEW1</accession>
<organism evidence="1 2">
    <name type="scientific">Mycena citricolor</name>
    <dbReference type="NCBI Taxonomy" id="2018698"/>
    <lineage>
        <taxon>Eukaryota</taxon>
        <taxon>Fungi</taxon>
        <taxon>Dikarya</taxon>
        <taxon>Basidiomycota</taxon>
        <taxon>Agaricomycotina</taxon>
        <taxon>Agaricomycetes</taxon>
        <taxon>Agaricomycetidae</taxon>
        <taxon>Agaricales</taxon>
        <taxon>Marasmiineae</taxon>
        <taxon>Mycenaceae</taxon>
        <taxon>Mycena</taxon>
    </lineage>
</organism>
<keyword evidence="2" id="KW-1185">Reference proteome</keyword>
<proteinExistence type="predicted"/>
<feature type="non-terminal residue" evidence="1">
    <location>
        <position position="1"/>
    </location>
</feature>
<comment type="caution">
    <text evidence="1">The sequence shown here is derived from an EMBL/GenBank/DDBJ whole genome shotgun (WGS) entry which is preliminary data.</text>
</comment>
<sequence length="73" mass="8454">YFVLTTNIHPMNCELTIASQFKSWLMYLPTLLCDSVLVVQRSRFLLVKQQSLGLGFNTRRRPGFDSPPESFLM</sequence>
<evidence type="ECO:0000313" key="1">
    <source>
        <dbReference type="EMBL" id="CAK5273648.1"/>
    </source>
</evidence>
<evidence type="ECO:0000313" key="2">
    <source>
        <dbReference type="Proteomes" id="UP001295794"/>
    </source>
</evidence>